<evidence type="ECO:0000313" key="2">
    <source>
        <dbReference type="WBParaSite" id="RSKR_0000368300.1"/>
    </source>
</evidence>
<accession>A0AC35TS05</accession>
<reference evidence="2" key="1">
    <citation type="submission" date="2016-11" db="UniProtKB">
        <authorList>
            <consortium name="WormBaseParasite"/>
        </authorList>
    </citation>
    <scope>IDENTIFICATION</scope>
    <source>
        <strain evidence="2">KR3021</strain>
    </source>
</reference>
<dbReference type="Proteomes" id="UP000095286">
    <property type="component" value="Unplaced"/>
</dbReference>
<dbReference type="WBParaSite" id="RSKR_0000368300.1">
    <property type="protein sequence ID" value="RSKR_0000368300.1"/>
    <property type="gene ID" value="RSKR_0000368300"/>
</dbReference>
<protein>
    <submittedName>
        <fullName evidence="2">Metalloendopeptidase</fullName>
    </submittedName>
</protein>
<proteinExistence type="predicted"/>
<organism evidence="1 2">
    <name type="scientific">Rhabditophanes sp. KR3021</name>
    <dbReference type="NCBI Taxonomy" id="114890"/>
    <lineage>
        <taxon>Eukaryota</taxon>
        <taxon>Metazoa</taxon>
        <taxon>Ecdysozoa</taxon>
        <taxon>Nematoda</taxon>
        <taxon>Chromadorea</taxon>
        <taxon>Rhabditida</taxon>
        <taxon>Tylenchina</taxon>
        <taxon>Panagrolaimomorpha</taxon>
        <taxon>Strongyloidoidea</taxon>
        <taxon>Alloionematidae</taxon>
        <taxon>Rhabditophanes</taxon>
    </lineage>
</organism>
<name>A0AC35TS05_9BILA</name>
<sequence length="282" mass="32080">MNSIERNTCLKFQRRQKESDYLTIQNKANEGCYSLVGRDKGPQVLMLESSNVATCIAYQIVVHELLHVSGLWHEQMRSDRDSYLKINYNNIDSWSYPQFAKVSASEATTYNVPYDYKSIMHYDKTAFAKRAGLITMQTKDKSMQDVIGKMSDVSKYDYFKVCSIYNCKTCMNDNNWKNLLKKKKKVKGQDGEEFDINQDLTSTTKEVISNLNEGISPKVTTIPPVNATKLIIPNQDKETCGDLFPNVCRSLLGDSESPKTICKMFGPVLDSWCCKSCKVAIN</sequence>
<evidence type="ECO:0000313" key="1">
    <source>
        <dbReference type="Proteomes" id="UP000095286"/>
    </source>
</evidence>